<sequence>GRRALVDRSRRAGVEIASVCMASVAGLVTKPETHDQGIEALADLRRFCDELGAGVILFPMIKQPEQSEEDAVELWRDGFATAFAEAERPPRSDGARAKVAMESVGRIGRSADQAMAMIEAVGSPQLGVYYDVGNADYQSFDGIAEMKRLGSHIVQIHVKEIGAEMGEGKLDFPAIVSTIHQIGYDGYLILETDAGDDPAANALRNLEFVRSLL</sequence>
<comment type="caution">
    <text evidence="2">The sequence shown here is derived from an EMBL/GenBank/DDBJ whole genome shotgun (WGS) entry which is preliminary data.</text>
</comment>
<reference evidence="2" key="1">
    <citation type="journal article" date="2014" name="Front. Microbiol.">
        <title>High frequency of phylogenetically diverse reductive dehalogenase-homologous genes in deep subseafloor sedimentary metagenomes.</title>
        <authorList>
            <person name="Kawai M."/>
            <person name="Futagami T."/>
            <person name="Toyoda A."/>
            <person name="Takaki Y."/>
            <person name="Nishi S."/>
            <person name="Hori S."/>
            <person name="Arai W."/>
            <person name="Tsubouchi T."/>
            <person name="Morono Y."/>
            <person name="Uchiyama I."/>
            <person name="Ito T."/>
            <person name="Fujiyama A."/>
            <person name="Inagaki F."/>
            <person name="Takami H."/>
        </authorList>
    </citation>
    <scope>NUCLEOTIDE SEQUENCE</scope>
    <source>
        <strain evidence="2">Expedition CK06-06</strain>
    </source>
</reference>
<evidence type="ECO:0000313" key="2">
    <source>
        <dbReference type="EMBL" id="GAF90749.1"/>
    </source>
</evidence>
<feature type="domain" description="Xylose isomerase-like TIM barrel" evidence="1">
    <location>
        <begin position="3"/>
        <end position="211"/>
    </location>
</feature>
<dbReference type="SUPFAM" id="SSF51658">
    <property type="entry name" value="Xylose isomerase-like"/>
    <property type="match status" value="1"/>
</dbReference>
<protein>
    <recommendedName>
        <fullName evidence="1">Xylose isomerase-like TIM barrel domain-containing protein</fullName>
    </recommendedName>
</protein>
<dbReference type="EMBL" id="BARS01016787">
    <property type="protein sequence ID" value="GAF90749.1"/>
    <property type="molecule type" value="Genomic_DNA"/>
</dbReference>
<organism evidence="2">
    <name type="scientific">marine sediment metagenome</name>
    <dbReference type="NCBI Taxonomy" id="412755"/>
    <lineage>
        <taxon>unclassified sequences</taxon>
        <taxon>metagenomes</taxon>
        <taxon>ecological metagenomes</taxon>
    </lineage>
</organism>
<name>X0TC01_9ZZZZ</name>
<proteinExistence type="predicted"/>
<dbReference type="Pfam" id="PF01261">
    <property type="entry name" value="AP_endonuc_2"/>
    <property type="match status" value="1"/>
</dbReference>
<evidence type="ECO:0000259" key="1">
    <source>
        <dbReference type="Pfam" id="PF01261"/>
    </source>
</evidence>
<dbReference type="InterPro" id="IPR013022">
    <property type="entry name" value="Xyl_isomerase-like_TIM-brl"/>
</dbReference>
<accession>X0TC01</accession>
<gene>
    <name evidence="2" type="ORF">S01H1_27553</name>
</gene>
<dbReference type="Gene3D" id="3.20.20.150">
    <property type="entry name" value="Divalent-metal-dependent TIM barrel enzymes"/>
    <property type="match status" value="1"/>
</dbReference>
<dbReference type="AlphaFoldDB" id="X0TC01"/>
<feature type="non-terminal residue" evidence="2">
    <location>
        <position position="1"/>
    </location>
</feature>
<dbReference type="PANTHER" id="PTHR12110">
    <property type="entry name" value="HYDROXYPYRUVATE ISOMERASE"/>
    <property type="match status" value="1"/>
</dbReference>
<dbReference type="InterPro" id="IPR036237">
    <property type="entry name" value="Xyl_isomerase-like_sf"/>
</dbReference>
<dbReference type="InterPro" id="IPR050312">
    <property type="entry name" value="IolE/XylAMocC-like"/>
</dbReference>